<evidence type="ECO:0008006" key="3">
    <source>
        <dbReference type="Google" id="ProtNLM"/>
    </source>
</evidence>
<name>A0AAD7FCL8_9AGAR</name>
<organism evidence="1 2">
    <name type="scientific">Roridomyces roridus</name>
    <dbReference type="NCBI Taxonomy" id="1738132"/>
    <lineage>
        <taxon>Eukaryota</taxon>
        <taxon>Fungi</taxon>
        <taxon>Dikarya</taxon>
        <taxon>Basidiomycota</taxon>
        <taxon>Agaricomycotina</taxon>
        <taxon>Agaricomycetes</taxon>
        <taxon>Agaricomycetidae</taxon>
        <taxon>Agaricales</taxon>
        <taxon>Marasmiineae</taxon>
        <taxon>Mycenaceae</taxon>
        <taxon>Roridomyces</taxon>
    </lineage>
</organism>
<dbReference type="EMBL" id="JARKIF010000023">
    <property type="protein sequence ID" value="KAJ7615985.1"/>
    <property type="molecule type" value="Genomic_DNA"/>
</dbReference>
<dbReference type="InterPro" id="IPR032675">
    <property type="entry name" value="LRR_dom_sf"/>
</dbReference>
<proteinExistence type="predicted"/>
<dbReference type="Gene3D" id="3.80.10.10">
    <property type="entry name" value="Ribonuclease Inhibitor"/>
    <property type="match status" value="1"/>
</dbReference>
<reference evidence="1" key="1">
    <citation type="submission" date="2023-03" db="EMBL/GenBank/DDBJ databases">
        <title>Massive genome expansion in bonnet fungi (Mycena s.s.) driven by repeated elements and novel gene families across ecological guilds.</title>
        <authorList>
            <consortium name="Lawrence Berkeley National Laboratory"/>
            <person name="Harder C.B."/>
            <person name="Miyauchi S."/>
            <person name="Viragh M."/>
            <person name="Kuo A."/>
            <person name="Thoen E."/>
            <person name="Andreopoulos B."/>
            <person name="Lu D."/>
            <person name="Skrede I."/>
            <person name="Drula E."/>
            <person name="Henrissat B."/>
            <person name="Morin E."/>
            <person name="Kohler A."/>
            <person name="Barry K."/>
            <person name="LaButti K."/>
            <person name="Morin E."/>
            <person name="Salamov A."/>
            <person name="Lipzen A."/>
            <person name="Mereny Z."/>
            <person name="Hegedus B."/>
            <person name="Baldrian P."/>
            <person name="Stursova M."/>
            <person name="Weitz H."/>
            <person name="Taylor A."/>
            <person name="Grigoriev I.V."/>
            <person name="Nagy L.G."/>
            <person name="Martin F."/>
            <person name="Kauserud H."/>
        </authorList>
    </citation>
    <scope>NUCLEOTIDE SEQUENCE</scope>
    <source>
        <strain evidence="1">9284</strain>
    </source>
</reference>
<evidence type="ECO:0000313" key="1">
    <source>
        <dbReference type="EMBL" id="KAJ7615985.1"/>
    </source>
</evidence>
<dbReference type="Proteomes" id="UP001221142">
    <property type="component" value="Unassembled WGS sequence"/>
</dbReference>
<dbReference type="SUPFAM" id="SSF52047">
    <property type="entry name" value="RNI-like"/>
    <property type="match status" value="1"/>
</dbReference>
<accession>A0AAD7FCL8</accession>
<dbReference type="AlphaFoldDB" id="A0AAD7FCL8"/>
<keyword evidence="2" id="KW-1185">Reference proteome</keyword>
<evidence type="ECO:0000313" key="2">
    <source>
        <dbReference type="Proteomes" id="UP001221142"/>
    </source>
</evidence>
<gene>
    <name evidence="1" type="ORF">FB45DRAFT_1035153</name>
</gene>
<comment type="caution">
    <text evidence="1">The sequence shown here is derived from an EMBL/GenBank/DDBJ whole genome shotgun (WGS) entry which is preliminary data.</text>
</comment>
<protein>
    <recommendedName>
        <fullName evidence="3">F-box domain-containing protein</fullName>
    </recommendedName>
</protein>
<sequence length="618" mass="69852">MSTYDCPSPEQIAKHLPHLSTLRLHVYSYEDPSLQKEQFIYNLVSALPQFKRLKSLAFEIPCAYDWGRWHGRAGLDWLALFSDACPSLEDISFPGPMRFRRVADVNAPEDKKRVIKLIAELFGNADIRNILCHPVVKSNRPLSDITARQMGVVPSSCVSEFSELDSRITVSSALDFQSNLIAGVQSPLSPVRTVPNEILGEIFVMCRDEALNALNYSPLKVTHHPLSLSHVSTQWRAVCLSDARLWDHIHVHSGARMPPTMILKEIFNRSRMRPLDINITGTPLDDLFRVILAAHTRVQRIVLKLDSSDSIADFWSYPRDFPALTTFELSIEGDRDADSTSTERTVGLSLFKTAPLLRSLLIWSHSSEFDPIPGGVVWSQITELTLDLRIDERTALSIIVACTRLEDCRVFIRTLSQPSPLVIPTEVTTLPHLQCLRVFGRQGRVAFTFFDGLSLPALTDVLLSVDELSPAALPNLYYRSRFHLKSLHIWQWIPNDLAVFLHLTSSLEELSFQFITFEDDLFEGFTYRPASTMPFVLPKLRSLVLSNFEGYEPSTGGVSAAEMAESFNTYAHELNLAFPSLRAVELRLQGDPFDDDVEDRLVRASGGIFKYERWDTED</sequence>